<proteinExistence type="predicted"/>
<dbReference type="Proteomes" id="UP000673691">
    <property type="component" value="Unassembled WGS sequence"/>
</dbReference>
<feature type="domain" description="Retrotransposon gag" evidence="2">
    <location>
        <begin position="11"/>
        <end position="80"/>
    </location>
</feature>
<dbReference type="EMBL" id="JAEFCI010005476">
    <property type="protein sequence ID" value="KAG5460268.1"/>
    <property type="molecule type" value="Genomic_DNA"/>
</dbReference>
<organism evidence="3 4">
    <name type="scientific">Olpidium bornovanus</name>
    <dbReference type="NCBI Taxonomy" id="278681"/>
    <lineage>
        <taxon>Eukaryota</taxon>
        <taxon>Fungi</taxon>
        <taxon>Fungi incertae sedis</taxon>
        <taxon>Olpidiomycota</taxon>
        <taxon>Olpidiomycotina</taxon>
        <taxon>Olpidiomycetes</taxon>
        <taxon>Olpidiales</taxon>
        <taxon>Olpidiaceae</taxon>
        <taxon>Olpidium</taxon>
    </lineage>
</organism>
<dbReference type="AlphaFoldDB" id="A0A8H8DJ27"/>
<evidence type="ECO:0000313" key="3">
    <source>
        <dbReference type="EMBL" id="KAG5460268.1"/>
    </source>
</evidence>
<gene>
    <name evidence="3" type="ORF">BJ554DRAFT_7701</name>
</gene>
<feature type="compositionally biased region" description="Basic and acidic residues" evidence="1">
    <location>
        <begin position="154"/>
        <end position="165"/>
    </location>
</feature>
<protein>
    <recommendedName>
        <fullName evidence="2">Retrotransposon gag domain-containing protein</fullName>
    </recommendedName>
</protein>
<sequence>LRISRVTQSLNHPYEWEEFRQEFLHRFRDPQAEEKSHVKLHKLRQTGSAKKYTEEFKRLATCISDLTESDKLQTYKHGLKANLRRDLTVMKMRDFETVIREAEELDEIMFQEKMRASEDRPCHEKVAKASEKVAKVSEKLRDCKDASGTSSDNASERKEHEELRKKGASKILDSGALAGDAHSSTGWNPREPASFDVDATVDDIPIAKKVNKPLWAGPAKILEFVEGSTTKVDQYATIDVGIGTTRRTVEVLVVPVSDKELSGAQPSTMAALDVRALVAQMRLSEVRAAVVQYTKENGLFQEENVTEYLLKFSHVTRCHQRMTDDERSNSAAGDKTAQCGCRTGACEL</sequence>
<reference evidence="3 4" key="1">
    <citation type="journal article" name="Sci. Rep.">
        <title>Genome-scale phylogenetic analyses confirm Olpidium as the closest living zoosporic fungus to the non-flagellated, terrestrial fungi.</title>
        <authorList>
            <person name="Chang Y."/>
            <person name="Rochon D."/>
            <person name="Sekimoto S."/>
            <person name="Wang Y."/>
            <person name="Chovatia M."/>
            <person name="Sandor L."/>
            <person name="Salamov A."/>
            <person name="Grigoriev I.V."/>
            <person name="Stajich J.E."/>
            <person name="Spatafora J.W."/>
        </authorList>
    </citation>
    <scope>NUCLEOTIDE SEQUENCE [LARGE SCALE GENOMIC DNA]</scope>
    <source>
        <strain evidence="3">S191</strain>
    </source>
</reference>
<feature type="region of interest" description="Disordered" evidence="1">
    <location>
        <begin position="138"/>
        <end position="194"/>
    </location>
</feature>
<dbReference type="InterPro" id="IPR005162">
    <property type="entry name" value="Retrotrans_gag_dom"/>
</dbReference>
<evidence type="ECO:0000313" key="4">
    <source>
        <dbReference type="Proteomes" id="UP000673691"/>
    </source>
</evidence>
<evidence type="ECO:0000259" key="2">
    <source>
        <dbReference type="Pfam" id="PF03732"/>
    </source>
</evidence>
<accession>A0A8H8DJ27</accession>
<comment type="caution">
    <text evidence="3">The sequence shown here is derived from an EMBL/GenBank/DDBJ whole genome shotgun (WGS) entry which is preliminary data.</text>
</comment>
<feature type="non-terminal residue" evidence="3">
    <location>
        <position position="1"/>
    </location>
</feature>
<dbReference type="Pfam" id="PF03732">
    <property type="entry name" value="Retrotrans_gag"/>
    <property type="match status" value="1"/>
</dbReference>
<evidence type="ECO:0000256" key="1">
    <source>
        <dbReference type="SAM" id="MobiDB-lite"/>
    </source>
</evidence>
<dbReference type="OrthoDB" id="5088132at2759"/>
<keyword evidence="4" id="KW-1185">Reference proteome</keyword>
<name>A0A8H8DJ27_9FUNG</name>